<evidence type="ECO:0000313" key="2">
    <source>
        <dbReference type="EMBL" id="AZK48516.1"/>
    </source>
</evidence>
<feature type="domain" description="Carrier" evidence="1">
    <location>
        <begin position="1"/>
        <end position="80"/>
    </location>
</feature>
<dbReference type="PROSITE" id="PS50075">
    <property type="entry name" value="CARRIER"/>
    <property type="match status" value="1"/>
</dbReference>
<dbReference type="EMBL" id="CP034248">
    <property type="protein sequence ID" value="AZK48516.1"/>
    <property type="molecule type" value="Genomic_DNA"/>
</dbReference>
<dbReference type="Pfam" id="PF00550">
    <property type="entry name" value="PP-binding"/>
    <property type="match status" value="1"/>
</dbReference>
<evidence type="ECO:0000259" key="1">
    <source>
        <dbReference type="PROSITE" id="PS50075"/>
    </source>
</evidence>
<dbReference type="Proteomes" id="UP000273145">
    <property type="component" value="Chromosome"/>
</dbReference>
<protein>
    <submittedName>
        <fullName evidence="2">Acyl carrier protein</fullName>
    </submittedName>
</protein>
<dbReference type="SUPFAM" id="SSF47336">
    <property type="entry name" value="ACP-like"/>
    <property type="match status" value="1"/>
</dbReference>
<proteinExistence type="predicted"/>
<dbReference type="KEGG" id="plen:EIM92_21985"/>
<dbReference type="Gene3D" id="1.10.1200.10">
    <property type="entry name" value="ACP-like"/>
    <property type="match status" value="1"/>
</dbReference>
<dbReference type="RefSeq" id="WP_125084671.1">
    <property type="nucleotide sequence ID" value="NZ_CP034248.1"/>
</dbReference>
<sequence>MNRTMVQEGILEVIHLVLMLPEADIDTELIGSSGILDSMTMIRLLAELEKRFDFTLDEEDLSLDSLRNVRSLTDWIIKSKEGELA</sequence>
<dbReference type="AlphaFoldDB" id="A0A3S8RZY8"/>
<accession>A0A3S8RZY8</accession>
<dbReference type="InterPro" id="IPR036736">
    <property type="entry name" value="ACP-like_sf"/>
</dbReference>
<reference evidence="2 3" key="1">
    <citation type="submission" date="2018-11" db="EMBL/GenBank/DDBJ databases">
        <title>Genome sequencing of Paenibacillus lentus DSM25539(T).</title>
        <authorList>
            <person name="Kook J.-K."/>
            <person name="Park S.-N."/>
            <person name="Lim Y.K."/>
        </authorList>
    </citation>
    <scope>NUCLEOTIDE SEQUENCE [LARGE SCALE GENOMIC DNA]</scope>
    <source>
        <strain evidence="2 3">DSM 25539</strain>
    </source>
</reference>
<organism evidence="2 3">
    <name type="scientific">Paenibacillus lentus</name>
    <dbReference type="NCBI Taxonomy" id="1338368"/>
    <lineage>
        <taxon>Bacteria</taxon>
        <taxon>Bacillati</taxon>
        <taxon>Bacillota</taxon>
        <taxon>Bacilli</taxon>
        <taxon>Bacillales</taxon>
        <taxon>Paenibacillaceae</taxon>
        <taxon>Paenibacillus</taxon>
    </lineage>
</organism>
<keyword evidence="3" id="KW-1185">Reference proteome</keyword>
<dbReference type="InterPro" id="IPR009081">
    <property type="entry name" value="PP-bd_ACP"/>
</dbReference>
<name>A0A3S8RZY8_9BACL</name>
<dbReference type="OrthoDB" id="2626117at2"/>
<gene>
    <name evidence="2" type="ORF">EIM92_21985</name>
</gene>
<evidence type="ECO:0000313" key="3">
    <source>
        <dbReference type="Proteomes" id="UP000273145"/>
    </source>
</evidence>